<dbReference type="RefSeq" id="WP_080820908.1">
    <property type="nucleotide sequence ID" value="NZ_LT009749.1"/>
</dbReference>
<feature type="domain" description="DUF2169" evidence="1">
    <location>
        <begin position="22"/>
        <end position="339"/>
    </location>
</feature>
<evidence type="ECO:0000313" key="3">
    <source>
        <dbReference type="Proteomes" id="UP000191987"/>
    </source>
</evidence>
<gene>
    <name evidence="2" type="ORF">AGR7C_Lc220149</name>
</gene>
<dbReference type="Pfam" id="PF09937">
    <property type="entry name" value="DUF2169"/>
    <property type="match status" value="1"/>
</dbReference>
<protein>
    <recommendedName>
        <fullName evidence="1">DUF2169 domain-containing protein</fullName>
    </recommendedName>
</protein>
<dbReference type="AlphaFoldDB" id="A0A1S7RUP0"/>
<dbReference type="EMBL" id="FBWG01000041">
    <property type="protein sequence ID" value="CUX57290.1"/>
    <property type="molecule type" value="Genomic_DNA"/>
</dbReference>
<dbReference type="InterPro" id="IPR018683">
    <property type="entry name" value="DUF2169"/>
</dbReference>
<name>A0A1S7RUP0_9HYPH</name>
<accession>A0A1S7RUP0</accession>
<evidence type="ECO:0000313" key="2">
    <source>
        <dbReference type="EMBL" id="CUX57290.1"/>
    </source>
</evidence>
<sequence length="402" mass="45712">MVKITNFTPFANLRFSNRNAAGKEFGVFMAKTALDIGRDGECRFSSEQEPFVFTDTYHDNLNVSSVRYPSDFVPYKPHSEVIVDATAYAPDGKPATEWPASIKVSDDLGVFVHHELMVTGPREWTPRWLRKLSDEQKPDWRTFKSFFRGWALSTPSPIKSLPIRYEYAFGGMIDKGVDDEGNPVQEAFEYNPIGRGLIDRDFTDHTLPVHAPQILSRGAILSDPYGQHAVEGLGPIPPAWLPRRPLGGTYDEHWIEHVWPNWAADYDYRFHNSAPAGGQGARYLEGSVRIELQNLFPDRPDFSIRLPDEQLVAMSLRDDETVVPLKMVLDTVFLEISERDRNDPRIYCIWRTPYDMAVTEGLALLRCSSQELRRIKPVRVSPDEVACDPALLDPDRDEEEAA</sequence>
<organism evidence="2 3">
    <name type="scientific">Agrobacterium deltaense Zutra 3/1</name>
    <dbReference type="NCBI Taxonomy" id="1183427"/>
    <lineage>
        <taxon>Bacteria</taxon>
        <taxon>Pseudomonadati</taxon>
        <taxon>Pseudomonadota</taxon>
        <taxon>Alphaproteobacteria</taxon>
        <taxon>Hyphomicrobiales</taxon>
        <taxon>Rhizobiaceae</taxon>
        <taxon>Rhizobium/Agrobacterium group</taxon>
        <taxon>Agrobacterium</taxon>
    </lineage>
</organism>
<proteinExistence type="predicted"/>
<evidence type="ECO:0000259" key="1">
    <source>
        <dbReference type="Pfam" id="PF09937"/>
    </source>
</evidence>
<dbReference type="Proteomes" id="UP000191987">
    <property type="component" value="Unassembled WGS sequence"/>
</dbReference>
<reference evidence="2 3" key="1">
    <citation type="submission" date="2016-01" db="EMBL/GenBank/DDBJ databases">
        <authorList>
            <person name="Oliw E.H."/>
        </authorList>
    </citation>
    <scope>NUCLEOTIDE SEQUENCE [LARGE SCALE GENOMIC DNA]</scope>
    <source>
        <strain evidence="2 3">Zutra 3-1</strain>
    </source>
</reference>